<dbReference type="AlphaFoldDB" id="G4T7R9"/>
<accession>G4T7R9</accession>
<comment type="caution">
    <text evidence="2">The sequence shown here is derived from an EMBL/GenBank/DDBJ whole genome shotgun (WGS) entry which is preliminary data.</text>
</comment>
<proteinExistence type="predicted"/>
<sequence>MSICPRWIYNSNMQTPCDLWSALGAKCSPSFTPPTSPFDFQNFRPTDDACQCNMVAYNLMGGCAVCEECRVVIPGEWPTIAQWKESCKTTVFNNTLSESLSNGLLLPPWALQAPNGTTWQRAEASVNAARASSTATSSWTGFGSIGSSSSTNRHSDTLGMSIAIGWFTFIILLIVAKVICWCSVICFLVRQKRRVPAYRKMAAYYRANGAGTQVYLH</sequence>
<organism evidence="2 3">
    <name type="scientific">Serendipita indica (strain DSM 11827)</name>
    <name type="common">Root endophyte fungus</name>
    <name type="synonym">Piriformospora indica</name>
    <dbReference type="NCBI Taxonomy" id="1109443"/>
    <lineage>
        <taxon>Eukaryota</taxon>
        <taxon>Fungi</taxon>
        <taxon>Dikarya</taxon>
        <taxon>Basidiomycota</taxon>
        <taxon>Agaricomycotina</taxon>
        <taxon>Agaricomycetes</taxon>
        <taxon>Sebacinales</taxon>
        <taxon>Serendipitaceae</taxon>
        <taxon>Serendipita</taxon>
    </lineage>
</organism>
<keyword evidence="1" id="KW-0812">Transmembrane</keyword>
<dbReference type="EMBL" id="CAFZ01000013">
    <property type="protein sequence ID" value="CCA67421.1"/>
    <property type="molecule type" value="Genomic_DNA"/>
</dbReference>
<keyword evidence="1" id="KW-0472">Membrane</keyword>
<evidence type="ECO:0000313" key="2">
    <source>
        <dbReference type="EMBL" id="CCA67421.1"/>
    </source>
</evidence>
<gene>
    <name evidence="2" type="ORF">PIIN_01252</name>
</gene>
<name>G4T7R9_SERID</name>
<evidence type="ECO:0000313" key="3">
    <source>
        <dbReference type="Proteomes" id="UP000007148"/>
    </source>
</evidence>
<feature type="transmembrane region" description="Helical" evidence="1">
    <location>
        <begin position="163"/>
        <end position="189"/>
    </location>
</feature>
<keyword evidence="1" id="KW-1133">Transmembrane helix</keyword>
<dbReference type="Proteomes" id="UP000007148">
    <property type="component" value="Unassembled WGS sequence"/>
</dbReference>
<dbReference type="HOGENOM" id="CLU_1237635_0_0_1"/>
<reference evidence="2 3" key="1">
    <citation type="journal article" date="2011" name="PLoS Pathog.">
        <title>Endophytic Life Strategies Decoded by Genome and Transcriptome Analyses of the Mutualistic Root Symbiont Piriformospora indica.</title>
        <authorList>
            <person name="Zuccaro A."/>
            <person name="Lahrmann U."/>
            <person name="Guldener U."/>
            <person name="Langen G."/>
            <person name="Pfiffi S."/>
            <person name="Biedenkopf D."/>
            <person name="Wong P."/>
            <person name="Samans B."/>
            <person name="Grimm C."/>
            <person name="Basiewicz M."/>
            <person name="Murat C."/>
            <person name="Martin F."/>
            <person name="Kogel K.H."/>
        </authorList>
    </citation>
    <scope>NUCLEOTIDE SEQUENCE [LARGE SCALE GENOMIC DNA]</scope>
    <source>
        <strain evidence="2 3">DSM 11827</strain>
    </source>
</reference>
<evidence type="ECO:0000256" key="1">
    <source>
        <dbReference type="SAM" id="Phobius"/>
    </source>
</evidence>
<keyword evidence="3" id="KW-1185">Reference proteome</keyword>
<dbReference type="InParanoid" id="G4T7R9"/>
<dbReference type="OrthoDB" id="2576311at2759"/>
<protein>
    <submittedName>
        <fullName evidence="2">Uncharacterized protein</fullName>
    </submittedName>
</protein>